<keyword evidence="3" id="KW-1185">Reference proteome</keyword>
<name>A0A4P7W421_9BACT</name>
<dbReference type="AlphaFoldDB" id="A0A4P7W421"/>
<evidence type="ECO:0000313" key="2">
    <source>
        <dbReference type="EMBL" id="QCD42789.1"/>
    </source>
</evidence>
<proteinExistence type="predicted"/>
<feature type="compositionally biased region" description="Basic and acidic residues" evidence="1">
    <location>
        <begin position="297"/>
        <end position="309"/>
    </location>
</feature>
<dbReference type="InterPro" id="IPR025586">
    <property type="entry name" value="PcfJ"/>
</dbReference>
<sequence>MKPRNKLQRKILKLSQGLSPLTKYQYKEAVRKVGLHIAKYSSKRGYECLDCGHTWTGAEAKRVVCPHCGAKLNVDATRKRNFCEKDYFAVVTKCQGFQVVRMFFMQTNLRKGSKPTYWICEAFQRWLTPDGKLTIVGRSRHWISYYCDCWNWDSDMEIRSEGPGHMVTPWKVVGQSSVIPEIKRNGYAGDFHHCSPYTLFKRLLTDNKTETAWKLGQYNMVAYSMAKSYEFEKYWPSAKVAFRHKYHISNASIWYDLLDALDYCGKDLRNPKFICPDNLKEAHDFWIAKKRAKIDEENRRRERERRMTPEQRYQANSKHDEAQYKQDKSKFLNLEFVDQEIVVKPLQSVREFLDEGEYMHHCVFTNKYYSKNNVLILHALVEGVSIATIEFSLENFSIVQCRGKYNKTPMSYERITSLVNSNIPKIISKTA</sequence>
<evidence type="ECO:0000313" key="3">
    <source>
        <dbReference type="Proteomes" id="UP000297149"/>
    </source>
</evidence>
<dbReference type="EMBL" id="CP039396">
    <property type="protein sequence ID" value="QCD42789.1"/>
    <property type="molecule type" value="Genomic_DNA"/>
</dbReference>
<dbReference type="Pfam" id="PF14284">
    <property type="entry name" value="PcfJ"/>
    <property type="match status" value="1"/>
</dbReference>
<dbReference type="RefSeq" id="WP_123542202.1">
    <property type="nucleotide sequence ID" value="NZ_CP039396.1"/>
</dbReference>
<dbReference type="KEGG" id="ddb:E7747_11145"/>
<evidence type="ECO:0000256" key="1">
    <source>
        <dbReference type="SAM" id="MobiDB-lite"/>
    </source>
</evidence>
<accession>A0A4P7W421</accession>
<dbReference type="Proteomes" id="UP000297149">
    <property type="component" value="Chromosome"/>
</dbReference>
<feature type="region of interest" description="Disordered" evidence="1">
    <location>
        <begin position="297"/>
        <end position="319"/>
    </location>
</feature>
<reference evidence="3" key="1">
    <citation type="submission" date="2019-02" db="EMBL/GenBank/DDBJ databases">
        <title>Isolation and identification of novel species under the genus Muribaculum.</title>
        <authorList>
            <person name="Miyake S."/>
            <person name="Ding Y."/>
            <person name="Low A."/>
            <person name="Soh M."/>
            <person name="Seedorf H."/>
        </authorList>
    </citation>
    <scope>NUCLEOTIDE SEQUENCE [LARGE SCALE GENOMIC DNA]</scope>
    <source>
        <strain evidence="3">H5</strain>
    </source>
</reference>
<protein>
    <submittedName>
        <fullName evidence="2">PcfJ-like protein</fullName>
    </submittedName>
</protein>
<organism evidence="2 3">
    <name type="scientific">Duncaniella dubosii</name>
    <dbReference type="NCBI Taxonomy" id="2518971"/>
    <lineage>
        <taxon>Bacteria</taxon>
        <taxon>Pseudomonadati</taxon>
        <taxon>Bacteroidota</taxon>
        <taxon>Bacteroidia</taxon>
        <taxon>Bacteroidales</taxon>
        <taxon>Muribaculaceae</taxon>
        <taxon>Duncaniella</taxon>
    </lineage>
</organism>
<gene>
    <name evidence="2" type="ORF">E7747_11145</name>
</gene>